<protein>
    <submittedName>
        <fullName evidence="2">Uncharacterized protein</fullName>
    </submittedName>
</protein>
<evidence type="ECO:0000313" key="3">
    <source>
        <dbReference type="Proteomes" id="UP000305067"/>
    </source>
</evidence>
<keyword evidence="3" id="KW-1185">Reference proteome</keyword>
<accession>A0A5C3QSS4</accession>
<name>A0A5C3QSS4_9AGAR</name>
<feature type="compositionally biased region" description="Basic and acidic residues" evidence="1">
    <location>
        <begin position="223"/>
        <end position="241"/>
    </location>
</feature>
<proteinExistence type="predicted"/>
<dbReference type="AlphaFoldDB" id="A0A5C3QSS4"/>
<evidence type="ECO:0000256" key="1">
    <source>
        <dbReference type="SAM" id="MobiDB-lite"/>
    </source>
</evidence>
<dbReference type="EMBL" id="ML178817">
    <property type="protein sequence ID" value="TFL05023.1"/>
    <property type="molecule type" value="Genomic_DNA"/>
</dbReference>
<sequence>MNTAQKPLSTSHVPSHSGPVLPTSSRPVPPTSSRPLPATPSHPSPHPSATSPSSRPAPPPPQSLPREAPRPAPAIPYRIQVSSGAAQAGTPSDRLAEADPPVKVVAEHSIPETGSSQDVDYEALTQARKKAHIRKVTTERLRKEEARQRGEEASRREQDARLQRESDEMHTLETQLRQQRLREEEQNILSCPLPRADEDTEDEMLRLESESDNARSNTLRSFLEQHRKPTQTSEERAKEEETLGVDQGRARSKAERKADLKANLVKRERHKEKEMGEEEGEPRALGHMDIFGIGI</sequence>
<gene>
    <name evidence="2" type="ORF">BDV98DRAFT_561342</name>
</gene>
<feature type="region of interest" description="Disordered" evidence="1">
    <location>
        <begin position="1"/>
        <end position="120"/>
    </location>
</feature>
<feature type="compositionally biased region" description="Basic and acidic residues" evidence="1">
    <location>
        <begin position="136"/>
        <end position="171"/>
    </location>
</feature>
<feature type="compositionally biased region" description="Basic and acidic residues" evidence="1">
    <location>
        <begin position="248"/>
        <end position="260"/>
    </location>
</feature>
<feature type="region of interest" description="Disordered" evidence="1">
    <location>
        <begin position="136"/>
        <end position="291"/>
    </location>
</feature>
<feature type="compositionally biased region" description="Pro residues" evidence="1">
    <location>
        <begin position="27"/>
        <end position="46"/>
    </location>
</feature>
<feature type="compositionally biased region" description="Basic and acidic residues" evidence="1">
    <location>
        <begin position="203"/>
        <end position="213"/>
    </location>
</feature>
<organism evidence="2 3">
    <name type="scientific">Pterulicium gracile</name>
    <dbReference type="NCBI Taxonomy" id="1884261"/>
    <lineage>
        <taxon>Eukaryota</taxon>
        <taxon>Fungi</taxon>
        <taxon>Dikarya</taxon>
        <taxon>Basidiomycota</taxon>
        <taxon>Agaricomycotina</taxon>
        <taxon>Agaricomycetes</taxon>
        <taxon>Agaricomycetidae</taxon>
        <taxon>Agaricales</taxon>
        <taxon>Pleurotineae</taxon>
        <taxon>Pterulaceae</taxon>
        <taxon>Pterulicium</taxon>
    </lineage>
</organism>
<evidence type="ECO:0000313" key="2">
    <source>
        <dbReference type="EMBL" id="TFL05023.1"/>
    </source>
</evidence>
<feature type="compositionally biased region" description="Polar residues" evidence="1">
    <location>
        <begin position="1"/>
        <end position="14"/>
    </location>
</feature>
<dbReference type="Proteomes" id="UP000305067">
    <property type="component" value="Unassembled WGS sequence"/>
</dbReference>
<reference evidence="2 3" key="1">
    <citation type="journal article" date="2019" name="Nat. Ecol. Evol.">
        <title>Megaphylogeny resolves global patterns of mushroom evolution.</title>
        <authorList>
            <person name="Varga T."/>
            <person name="Krizsan K."/>
            <person name="Foldi C."/>
            <person name="Dima B."/>
            <person name="Sanchez-Garcia M."/>
            <person name="Sanchez-Ramirez S."/>
            <person name="Szollosi G.J."/>
            <person name="Szarkandi J.G."/>
            <person name="Papp V."/>
            <person name="Albert L."/>
            <person name="Andreopoulos W."/>
            <person name="Angelini C."/>
            <person name="Antonin V."/>
            <person name="Barry K.W."/>
            <person name="Bougher N.L."/>
            <person name="Buchanan P."/>
            <person name="Buyck B."/>
            <person name="Bense V."/>
            <person name="Catcheside P."/>
            <person name="Chovatia M."/>
            <person name="Cooper J."/>
            <person name="Damon W."/>
            <person name="Desjardin D."/>
            <person name="Finy P."/>
            <person name="Geml J."/>
            <person name="Haridas S."/>
            <person name="Hughes K."/>
            <person name="Justo A."/>
            <person name="Karasinski D."/>
            <person name="Kautmanova I."/>
            <person name="Kiss B."/>
            <person name="Kocsube S."/>
            <person name="Kotiranta H."/>
            <person name="LaButti K.M."/>
            <person name="Lechner B.E."/>
            <person name="Liimatainen K."/>
            <person name="Lipzen A."/>
            <person name="Lukacs Z."/>
            <person name="Mihaltcheva S."/>
            <person name="Morgado L.N."/>
            <person name="Niskanen T."/>
            <person name="Noordeloos M.E."/>
            <person name="Ohm R.A."/>
            <person name="Ortiz-Santana B."/>
            <person name="Ovrebo C."/>
            <person name="Racz N."/>
            <person name="Riley R."/>
            <person name="Savchenko A."/>
            <person name="Shiryaev A."/>
            <person name="Soop K."/>
            <person name="Spirin V."/>
            <person name="Szebenyi C."/>
            <person name="Tomsovsky M."/>
            <person name="Tulloss R.E."/>
            <person name="Uehling J."/>
            <person name="Grigoriev I.V."/>
            <person name="Vagvolgyi C."/>
            <person name="Papp T."/>
            <person name="Martin F.M."/>
            <person name="Miettinen O."/>
            <person name="Hibbett D.S."/>
            <person name="Nagy L.G."/>
        </authorList>
    </citation>
    <scope>NUCLEOTIDE SEQUENCE [LARGE SCALE GENOMIC DNA]</scope>
    <source>
        <strain evidence="2 3">CBS 309.79</strain>
    </source>
</reference>